<dbReference type="AlphaFoldDB" id="A0A4Z0QKG8"/>
<evidence type="ECO:0000256" key="1">
    <source>
        <dbReference type="SAM" id="Phobius"/>
    </source>
</evidence>
<proteinExistence type="predicted"/>
<dbReference type="OrthoDB" id="9182830at2"/>
<dbReference type="Proteomes" id="UP000298471">
    <property type="component" value="Unassembled WGS sequence"/>
</dbReference>
<organism evidence="2 3">
    <name type="scientific">Hymenobacter metallicola</name>
    <dbReference type="NCBI Taxonomy" id="2563114"/>
    <lineage>
        <taxon>Bacteria</taxon>
        <taxon>Pseudomonadati</taxon>
        <taxon>Bacteroidota</taxon>
        <taxon>Cytophagia</taxon>
        <taxon>Cytophagales</taxon>
        <taxon>Hymenobacteraceae</taxon>
        <taxon>Hymenobacter</taxon>
    </lineage>
</organism>
<keyword evidence="1" id="KW-0812">Transmembrane</keyword>
<sequence length="284" mass="31689">MTVLTSMTEKVGLIRNPLTIIAIFAGIAEVSGTIVAPLLEKENQKIFVWFLMFFPTLLIGLFFYILYNKNKVLYAPSDFADERHIAYIFDKEASKSVPVEVVYDSSSSINVSASGQINVSQEGNLSTSLGENSVQKDNVILDYSVLSTLYEVGGFVRHMSTFGYNFDIYNPVNKEDHPSINPIINNRGLWIGTNVPLNIAKQVIQETTNYYRHIEYIALVGGRTTNFLNNDKNSPRNMVFVGGATKAAIDMYNLRPMSAQDLSKVQTLTSVSELHSFLLSFVVT</sequence>
<feature type="transmembrane region" description="Helical" evidence="1">
    <location>
        <begin position="46"/>
        <end position="67"/>
    </location>
</feature>
<protein>
    <submittedName>
        <fullName evidence="2">Uncharacterized protein</fullName>
    </submittedName>
</protein>
<keyword evidence="1" id="KW-0472">Membrane</keyword>
<keyword evidence="1" id="KW-1133">Transmembrane helix</keyword>
<dbReference type="EMBL" id="SRMB01000001">
    <property type="protein sequence ID" value="TGE29749.1"/>
    <property type="molecule type" value="Genomic_DNA"/>
</dbReference>
<gene>
    <name evidence="2" type="ORF">E5K02_09900</name>
</gene>
<accession>A0A4Z0QKG8</accession>
<keyword evidence="3" id="KW-1185">Reference proteome</keyword>
<feature type="transmembrane region" description="Helical" evidence="1">
    <location>
        <begin position="20"/>
        <end position="39"/>
    </location>
</feature>
<comment type="caution">
    <text evidence="2">The sequence shown here is derived from an EMBL/GenBank/DDBJ whole genome shotgun (WGS) entry which is preliminary data.</text>
</comment>
<evidence type="ECO:0000313" key="2">
    <source>
        <dbReference type="EMBL" id="TGE29749.1"/>
    </source>
</evidence>
<dbReference type="RefSeq" id="WP_135394497.1">
    <property type="nucleotide sequence ID" value="NZ_SRMB01000001.1"/>
</dbReference>
<evidence type="ECO:0000313" key="3">
    <source>
        <dbReference type="Proteomes" id="UP000298471"/>
    </source>
</evidence>
<name>A0A4Z0QKG8_9BACT</name>
<reference evidence="2 3" key="1">
    <citation type="submission" date="2019-04" db="EMBL/GenBank/DDBJ databases">
        <authorList>
            <person name="Feng G."/>
            <person name="Zhang J."/>
            <person name="Zhu H."/>
        </authorList>
    </citation>
    <scope>NUCLEOTIDE SEQUENCE [LARGE SCALE GENOMIC DNA]</scope>
    <source>
        <strain evidence="2 3">9PBR-1</strain>
    </source>
</reference>